<feature type="domain" description="DUF6438" evidence="2">
    <location>
        <begin position="52"/>
        <end position="161"/>
    </location>
</feature>
<evidence type="ECO:0000313" key="4">
    <source>
        <dbReference type="Proteomes" id="UP000198131"/>
    </source>
</evidence>
<keyword evidence="1" id="KW-0732">Signal</keyword>
<feature type="signal peptide" evidence="1">
    <location>
        <begin position="1"/>
        <end position="21"/>
    </location>
</feature>
<evidence type="ECO:0000256" key="1">
    <source>
        <dbReference type="SAM" id="SignalP"/>
    </source>
</evidence>
<name>A0A212U8V1_9BACT</name>
<dbReference type="RefSeq" id="WP_088843852.1">
    <property type="nucleotide sequence ID" value="NZ_FYEW01000002.1"/>
</dbReference>
<dbReference type="AlphaFoldDB" id="A0A212U8V1"/>
<protein>
    <recommendedName>
        <fullName evidence="2">DUF6438 domain-containing protein</fullName>
    </recommendedName>
</protein>
<dbReference type="EMBL" id="FYEW01000002">
    <property type="protein sequence ID" value="SNC74688.1"/>
    <property type="molecule type" value="Genomic_DNA"/>
</dbReference>
<evidence type="ECO:0000259" key="2">
    <source>
        <dbReference type="Pfam" id="PF20033"/>
    </source>
</evidence>
<dbReference type="Pfam" id="PF20033">
    <property type="entry name" value="DUF6438"/>
    <property type="match status" value="1"/>
</dbReference>
<organism evidence="3 4">
    <name type="scientific">Hymenobacter gelipurpurascens</name>
    <dbReference type="NCBI Taxonomy" id="89968"/>
    <lineage>
        <taxon>Bacteria</taxon>
        <taxon>Pseudomonadati</taxon>
        <taxon>Bacteroidota</taxon>
        <taxon>Cytophagia</taxon>
        <taxon>Cytophagales</taxon>
        <taxon>Hymenobacteraceae</taxon>
        <taxon>Hymenobacter</taxon>
    </lineage>
</organism>
<dbReference type="PROSITE" id="PS51257">
    <property type="entry name" value="PROKAR_LIPOPROTEIN"/>
    <property type="match status" value="1"/>
</dbReference>
<sequence length="172" mass="19278">MRLFFAPLLLAVLLSACAVEAQQPTKSHATKQKAKPMKPKTAAKASVAAEPVIVFRRTPCYGTCPHYEATIYPDGRVQYEGLQYAPVEGKREFKLPMAVVNQIKQDADQIGFFQMKEHYPTRFTDMPSTFLTIRRTDGTMKLVQAEDSIPPSLQKLFDYIHAEVVKGLGVTK</sequence>
<dbReference type="InterPro" id="IPR045497">
    <property type="entry name" value="DUF6438"/>
</dbReference>
<keyword evidence="4" id="KW-1185">Reference proteome</keyword>
<proteinExistence type="predicted"/>
<accession>A0A212U8V1</accession>
<feature type="chain" id="PRO_5012013210" description="DUF6438 domain-containing protein" evidence="1">
    <location>
        <begin position="22"/>
        <end position="172"/>
    </location>
</feature>
<evidence type="ECO:0000313" key="3">
    <source>
        <dbReference type="EMBL" id="SNC74688.1"/>
    </source>
</evidence>
<reference evidence="4" key="1">
    <citation type="submission" date="2017-06" db="EMBL/GenBank/DDBJ databases">
        <authorList>
            <person name="Varghese N."/>
            <person name="Submissions S."/>
        </authorList>
    </citation>
    <scope>NUCLEOTIDE SEQUENCE [LARGE SCALE GENOMIC DNA]</scope>
    <source>
        <strain evidence="4">DSM 11116</strain>
    </source>
</reference>
<gene>
    <name evidence="3" type="ORF">SAMN06265337_2496</name>
</gene>
<dbReference type="Proteomes" id="UP000198131">
    <property type="component" value="Unassembled WGS sequence"/>
</dbReference>
<dbReference type="OrthoDB" id="7172369at2"/>